<feature type="transmembrane region" description="Helical" evidence="2">
    <location>
        <begin position="114"/>
        <end position="134"/>
    </location>
</feature>
<keyword evidence="4" id="KW-1185">Reference proteome</keyword>
<gene>
    <name evidence="3" type="ORF">GCM10022256_01580</name>
</gene>
<dbReference type="Proteomes" id="UP001501594">
    <property type="component" value="Unassembled WGS sequence"/>
</dbReference>
<keyword evidence="2" id="KW-0472">Membrane</keyword>
<evidence type="ECO:0000313" key="4">
    <source>
        <dbReference type="Proteomes" id="UP001501594"/>
    </source>
</evidence>
<organism evidence="3 4">
    <name type="scientific">Frondihabitans peucedani</name>
    <dbReference type="NCBI Taxonomy" id="598626"/>
    <lineage>
        <taxon>Bacteria</taxon>
        <taxon>Bacillati</taxon>
        <taxon>Actinomycetota</taxon>
        <taxon>Actinomycetes</taxon>
        <taxon>Micrococcales</taxon>
        <taxon>Microbacteriaceae</taxon>
        <taxon>Frondihabitans</taxon>
    </lineage>
</organism>
<sequence>MSDEQDHVDDRGDRASTRPVTSMSLRAERLRRTMAKAAGASLENDPGLSTPPPPRDPELVNRFAVVGFSVGLVALFVDAVGVPSVVALVFCVLGLRRARELDARGKGPFGRRRCLWGIGFAVFGLANIAFTLFVRPLLAP</sequence>
<evidence type="ECO:0000256" key="1">
    <source>
        <dbReference type="SAM" id="MobiDB-lite"/>
    </source>
</evidence>
<keyword evidence="2" id="KW-1133">Transmembrane helix</keyword>
<dbReference type="RefSeq" id="WP_344793139.1">
    <property type="nucleotide sequence ID" value="NZ_BAABAU010000001.1"/>
</dbReference>
<evidence type="ECO:0000256" key="2">
    <source>
        <dbReference type="SAM" id="Phobius"/>
    </source>
</evidence>
<evidence type="ECO:0000313" key="3">
    <source>
        <dbReference type="EMBL" id="GAA4264546.1"/>
    </source>
</evidence>
<name>A0ABP8DXA1_9MICO</name>
<comment type="caution">
    <text evidence="3">The sequence shown here is derived from an EMBL/GenBank/DDBJ whole genome shotgun (WGS) entry which is preliminary data.</text>
</comment>
<feature type="transmembrane region" description="Helical" evidence="2">
    <location>
        <begin position="63"/>
        <end position="93"/>
    </location>
</feature>
<dbReference type="EMBL" id="BAABAU010000001">
    <property type="protein sequence ID" value="GAA4264546.1"/>
    <property type="molecule type" value="Genomic_DNA"/>
</dbReference>
<feature type="region of interest" description="Disordered" evidence="1">
    <location>
        <begin position="1"/>
        <end position="56"/>
    </location>
</feature>
<protein>
    <recommendedName>
        <fullName evidence="5">DUF4190 domain-containing protein</fullName>
    </recommendedName>
</protein>
<evidence type="ECO:0008006" key="5">
    <source>
        <dbReference type="Google" id="ProtNLM"/>
    </source>
</evidence>
<reference evidence="4" key="1">
    <citation type="journal article" date="2019" name="Int. J. Syst. Evol. Microbiol.">
        <title>The Global Catalogue of Microorganisms (GCM) 10K type strain sequencing project: providing services to taxonomists for standard genome sequencing and annotation.</title>
        <authorList>
            <consortium name="The Broad Institute Genomics Platform"/>
            <consortium name="The Broad Institute Genome Sequencing Center for Infectious Disease"/>
            <person name="Wu L."/>
            <person name="Ma J."/>
        </authorList>
    </citation>
    <scope>NUCLEOTIDE SEQUENCE [LARGE SCALE GENOMIC DNA]</scope>
    <source>
        <strain evidence="4">JCM 17442</strain>
    </source>
</reference>
<feature type="compositionally biased region" description="Basic and acidic residues" evidence="1">
    <location>
        <begin position="1"/>
        <end position="16"/>
    </location>
</feature>
<accession>A0ABP8DXA1</accession>
<keyword evidence="2" id="KW-0812">Transmembrane</keyword>
<proteinExistence type="predicted"/>